<name>A0A1V8Q7C4_9BIFI</name>
<organism evidence="1 2">
    <name type="scientific">Bifidobacterium dentium</name>
    <dbReference type="NCBI Taxonomy" id="1689"/>
    <lineage>
        <taxon>Bacteria</taxon>
        <taxon>Bacillati</taxon>
        <taxon>Actinomycetota</taxon>
        <taxon>Actinomycetes</taxon>
        <taxon>Bifidobacteriales</taxon>
        <taxon>Bifidobacteriaceae</taxon>
        <taxon>Bifidobacterium</taxon>
    </lineage>
</organism>
<dbReference type="EMBL" id="WDPD01000008">
    <property type="protein sequence ID" value="KAB7460338.1"/>
    <property type="molecule type" value="Genomic_DNA"/>
</dbReference>
<evidence type="ECO:0000313" key="1">
    <source>
        <dbReference type="EMBL" id="KAB7460338.1"/>
    </source>
</evidence>
<protein>
    <submittedName>
        <fullName evidence="1">Uncharacterized protein</fullName>
    </submittedName>
</protein>
<dbReference type="RefSeq" id="WP_003837255.1">
    <property type="nucleotide sequence ID" value="NZ_CABKPB010000001.1"/>
</dbReference>
<dbReference type="AlphaFoldDB" id="A0A1V8Q7C4"/>
<gene>
    <name evidence="1" type="ORF">GBB04_08105</name>
</gene>
<proteinExistence type="predicted"/>
<dbReference type="GeneID" id="31605733"/>
<reference evidence="1 2" key="1">
    <citation type="journal article" date="2019" name="Nat. Med.">
        <title>A library of human gut bacterial isolates paired with longitudinal multiomics data enables mechanistic microbiome research.</title>
        <authorList>
            <person name="Poyet M."/>
            <person name="Groussin M."/>
            <person name="Gibbons S.M."/>
            <person name="Avila-Pacheco J."/>
            <person name="Jiang X."/>
            <person name="Kearney S.M."/>
            <person name="Perrotta A.R."/>
            <person name="Berdy B."/>
            <person name="Zhao S."/>
            <person name="Lieberman T.D."/>
            <person name="Swanson P.K."/>
            <person name="Smith M."/>
            <person name="Roesemann S."/>
            <person name="Alexander J.E."/>
            <person name="Rich S.A."/>
            <person name="Livny J."/>
            <person name="Vlamakis H."/>
            <person name="Clish C."/>
            <person name="Bullock K."/>
            <person name="Deik A."/>
            <person name="Scott J."/>
            <person name="Pierce K.A."/>
            <person name="Xavier R.J."/>
            <person name="Alm E.J."/>
        </authorList>
    </citation>
    <scope>NUCLEOTIDE SEQUENCE [LARGE SCALE GENOMIC DNA]</scope>
    <source>
        <strain evidence="1 2">BIOML-A2</strain>
    </source>
</reference>
<comment type="caution">
    <text evidence="1">The sequence shown here is derived from an EMBL/GenBank/DDBJ whole genome shotgun (WGS) entry which is preliminary data.</text>
</comment>
<accession>A0A1V8Q7C4</accession>
<dbReference type="Proteomes" id="UP000429211">
    <property type="component" value="Unassembled WGS sequence"/>
</dbReference>
<evidence type="ECO:0000313" key="2">
    <source>
        <dbReference type="Proteomes" id="UP000429211"/>
    </source>
</evidence>
<sequence>MNAQHNLKDSPILNLIWLLLIVASSSIGILAGVVYVLAVANVQILSWSIGYILTSGTNETVMGPCLTAFIVCLVIFVACMLKNVMLKAIKR</sequence>